<evidence type="ECO:0000313" key="5">
    <source>
        <dbReference type="EMBL" id="KAK4289119.1"/>
    </source>
</evidence>
<evidence type="ECO:0000256" key="1">
    <source>
        <dbReference type="ARBA" id="ARBA00004613"/>
    </source>
</evidence>
<dbReference type="Gene3D" id="2.40.50.120">
    <property type="match status" value="1"/>
</dbReference>
<evidence type="ECO:0000313" key="6">
    <source>
        <dbReference type="Proteomes" id="UP001292094"/>
    </source>
</evidence>
<dbReference type="Pfam" id="PF01759">
    <property type="entry name" value="NTR"/>
    <property type="match status" value="1"/>
</dbReference>
<evidence type="ECO:0000256" key="3">
    <source>
        <dbReference type="ARBA" id="ARBA00023157"/>
    </source>
</evidence>
<dbReference type="InterPro" id="IPR001134">
    <property type="entry name" value="Netrin_domain"/>
</dbReference>
<name>A0AAE1NFJ7_9EUCA</name>
<reference evidence="5" key="1">
    <citation type="submission" date="2023-11" db="EMBL/GenBank/DDBJ databases">
        <title>Genome assemblies of two species of porcelain crab, Petrolisthes cinctipes and Petrolisthes manimaculis (Anomura: Porcellanidae).</title>
        <authorList>
            <person name="Angst P."/>
        </authorList>
    </citation>
    <scope>NUCLEOTIDE SEQUENCE</scope>
    <source>
        <strain evidence="5">PB745_02</strain>
        <tissue evidence="5">Gill</tissue>
    </source>
</reference>
<accession>A0AAE1NFJ7</accession>
<dbReference type="PROSITE" id="PS50189">
    <property type="entry name" value="NTR"/>
    <property type="match status" value="1"/>
</dbReference>
<dbReference type="EMBL" id="JAWZYT010005980">
    <property type="protein sequence ID" value="KAK4289119.1"/>
    <property type="molecule type" value="Genomic_DNA"/>
</dbReference>
<dbReference type="Proteomes" id="UP001292094">
    <property type="component" value="Unassembled WGS sequence"/>
</dbReference>
<dbReference type="InterPro" id="IPR008993">
    <property type="entry name" value="TIMP-like_OB-fold"/>
</dbReference>
<dbReference type="SUPFAM" id="SSF50242">
    <property type="entry name" value="TIMP-like"/>
    <property type="match status" value="1"/>
</dbReference>
<dbReference type="InterPro" id="IPR018933">
    <property type="entry name" value="Netrin_module_non-TIMP"/>
</dbReference>
<organism evidence="5 6">
    <name type="scientific">Petrolisthes manimaculis</name>
    <dbReference type="NCBI Taxonomy" id="1843537"/>
    <lineage>
        <taxon>Eukaryota</taxon>
        <taxon>Metazoa</taxon>
        <taxon>Ecdysozoa</taxon>
        <taxon>Arthropoda</taxon>
        <taxon>Crustacea</taxon>
        <taxon>Multicrustacea</taxon>
        <taxon>Malacostraca</taxon>
        <taxon>Eumalacostraca</taxon>
        <taxon>Eucarida</taxon>
        <taxon>Decapoda</taxon>
        <taxon>Pleocyemata</taxon>
        <taxon>Anomura</taxon>
        <taxon>Galatheoidea</taxon>
        <taxon>Porcellanidae</taxon>
        <taxon>Petrolisthes</taxon>
    </lineage>
</organism>
<evidence type="ECO:0000256" key="2">
    <source>
        <dbReference type="ARBA" id="ARBA00022525"/>
    </source>
</evidence>
<proteinExistence type="predicted"/>
<dbReference type="SMART" id="SM00643">
    <property type="entry name" value="C345C"/>
    <property type="match status" value="1"/>
</dbReference>
<evidence type="ECO:0000259" key="4">
    <source>
        <dbReference type="PROSITE" id="PS50189"/>
    </source>
</evidence>
<comment type="caution">
    <text evidence="5">The sequence shown here is derived from an EMBL/GenBank/DDBJ whole genome shotgun (WGS) entry which is preliminary data.</text>
</comment>
<keyword evidence="6" id="KW-1185">Reference proteome</keyword>
<comment type="subcellular location">
    <subcellularLocation>
        <location evidence="1">Secreted</location>
    </subcellularLocation>
</comment>
<protein>
    <recommendedName>
        <fullName evidence="4">NTR domain-containing protein</fullName>
    </recommendedName>
</protein>
<keyword evidence="2" id="KW-0964">Secreted</keyword>
<gene>
    <name evidence="5" type="ORF">Pmani_037893</name>
</gene>
<sequence length="170" mass="20075">MCNRCAKGYQQSRSPIAPCIKVPDPSSIRSASHSYSQPSCGKCKLTKRRLKLRKYCRRDYALVARVMNKEVLREYTRFDIQVTDVFKRTRADRVRRGGDQLLVKNEDLTCKCPEIRMGGEYLLLGRKDRNERSGLVINRHSVVIRWRTNKEMRMRRFIKKASKKCRPSRY</sequence>
<feature type="domain" description="NTR" evidence="4">
    <location>
        <begin position="40"/>
        <end position="165"/>
    </location>
</feature>
<keyword evidence="3" id="KW-1015">Disulfide bond</keyword>
<dbReference type="GO" id="GO:0005576">
    <property type="term" value="C:extracellular region"/>
    <property type="evidence" value="ECO:0007669"/>
    <property type="project" value="UniProtKB-SubCell"/>
</dbReference>
<dbReference type="AlphaFoldDB" id="A0AAE1NFJ7"/>